<comment type="pathway">
    <text evidence="1 4">Purine metabolism; IMP biosynthesis via de novo pathway; N(2)-formyl-N(1)-(5-phospho-D-ribosyl)glycinamide from N(1)-(5-phospho-D-ribosyl)glycinamide (10-formyl THF route): step 1/1.</text>
</comment>
<comment type="function">
    <text evidence="4">Catalyzes the transfer of a formyl group from 10-formyltetrahydrofolate to 5-phospho-ribosyl-glycinamide (GAR), producing 5-phospho-ribosyl-N-formylglycinamide (FGAR) and tetrahydrofolate.</text>
</comment>
<keyword evidence="7" id="KW-1185">Reference proteome</keyword>
<comment type="catalytic activity">
    <reaction evidence="4">
        <text>N(1)-(5-phospho-beta-D-ribosyl)glycinamide + (6R)-10-formyltetrahydrofolate = N(2)-formyl-N(1)-(5-phospho-beta-D-ribosyl)glycinamide + (6S)-5,6,7,8-tetrahydrofolate + H(+)</text>
        <dbReference type="Rhea" id="RHEA:15053"/>
        <dbReference type="ChEBI" id="CHEBI:15378"/>
        <dbReference type="ChEBI" id="CHEBI:57453"/>
        <dbReference type="ChEBI" id="CHEBI:143788"/>
        <dbReference type="ChEBI" id="CHEBI:147286"/>
        <dbReference type="ChEBI" id="CHEBI:195366"/>
        <dbReference type="EC" id="2.1.2.2"/>
    </reaction>
</comment>
<dbReference type="NCBIfam" id="TIGR00639">
    <property type="entry name" value="PurN"/>
    <property type="match status" value="1"/>
</dbReference>
<sequence length="214" mass="23469">MPKLRIGVLVSGSGTNLQSIIDKSESGYIPGSVELVISSKSGVYAIERAKNHNIPAYVVAPKNYSTKEDYEDKLIEILQSHNVDLVVLAGFIKVLSPHFVQAFAGRIMNIHPSLIPAFCGEGFYGEKVHKAVLDYGVKITGVTVHFVDEGADTGPIILQRAVPVMDDDTVETLAARVLEEEHKIYPEAVKLFAEGRLKVEGRRVKIIKQEDGND</sequence>
<dbReference type="HAMAP" id="MF_01930">
    <property type="entry name" value="PurN"/>
    <property type="match status" value="1"/>
</dbReference>
<dbReference type="GO" id="GO:0006189">
    <property type="term" value="P:'de novo' IMP biosynthetic process"/>
    <property type="evidence" value="ECO:0007669"/>
    <property type="project" value="UniProtKB-UniRule"/>
</dbReference>
<evidence type="ECO:0000256" key="2">
    <source>
        <dbReference type="ARBA" id="ARBA00022679"/>
    </source>
</evidence>
<dbReference type="PANTHER" id="PTHR43369">
    <property type="entry name" value="PHOSPHORIBOSYLGLYCINAMIDE FORMYLTRANSFERASE"/>
    <property type="match status" value="1"/>
</dbReference>
<dbReference type="InterPro" id="IPR002376">
    <property type="entry name" value="Formyl_transf_N"/>
</dbReference>
<dbReference type="OrthoDB" id="9806170at2"/>
<protein>
    <recommendedName>
        <fullName evidence="4">Phosphoribosylglycinamide formyltransferase</fullName>
        <ecNumber evidence="4">2.1.2.2</ecNumber>
    </recommendedName>
    <alternativeName>
        <fullName evidence="4">5'-phosphoribosylglycinamide transformylase</fullName>
    </alternativeName>
    <alternativeName>
        <fullName evidence="4">GAR transformylase</fullName>
        <shortName evidence="4">GART</shortName>
    </alternativeName>
</protein>
<dbReference type="CDD" id="cd08645">
    <property type="entry name" value="FMT_core_GART"/>
    <property type="match status" value="1"/>
</dbReference>
<evidence type="ECO:0000256" key="1">
    <source>
        <dbReference type="ARBA" id="ARBA00005054"/>
    </source>
</evidence>
<name>A0A0U9HBM0_9FIRM</name>
<dbReference type="Gene3D" id="3.40.50.170">
    <property type="entry name" value="Formyl transferase, N-terminal domain"/>
    <property type="match status" value="1"/>
</dbReference>
<proteinExistence type="inferred from homology"/>
<feature type="site" description="Raises pKa of active site His" evidence="4">
    <location>
        <position position="152"/>
    </location>
</feature>
<accession>A0A0U9HBM0</accession>
<feature type="binding site" evidence="4">
    <location>
        <position position="109"/>
    </location>
    <ligand>
        <name>(6R)-10-formyltetrahydrofolate</name>
        <dbReference type="ChEBI" id="CHEBI:195366"/>
    </ligand>
</feature>
<dbReference type="EC" id="2.1.2.2" evidence="4"/>
<evidence type="ECO:0000256" key="4">
    <source>
        <dbReference type="HAMAP-Rule" id="MF_01930"/>
    </source>
</evidence>
<feature type="binding site" evidence="4">
    <location>
        <position position="67"/>
    </location>
    <ligand>
        <name>(6R)-10-formyltetrahydrofolate</name>
        <dbReference type="ChEBI" id="CHEBI:195366"/>
    </ligand>
</feature>
<dbReference type="Proteomes" id="UP000062160">
    <property type="component" value="Unassembled WGS sequence"/>
</dbReference>
<dbReference type="Pfam" id="PF00551">
    <property type="entry name" value="Formyl_trans_N"/>
    <property type="match status" value="1"/>
</dbReference>
<evidence type="ECO:0000313" key="6">
    <source>
        <dbReference type="EMBL" id="GAQ24181.1"/>
    </source>
</evidence>
<dbReference type="UniPathway" id="UPA00074">
    <property type="reaction ID" value="UER00126"/>
</dbReference>
<evidence type="ECO:0000313" key="7">
    <source>
        <dbReference type="Proteomes" id="UP000062160"/>
    </source>
</evidence>
<feature type="active site" description="Proton donor" evidence="4">
    <location>
        <position position="111"/>
    </location>
</feature>
<keyword evidence="2 4" id="KW-0808">Transferase</keyword>
<feature type="binding site" evidence="4">
    <location>
        <begin position="14"/>
        <end position="16"/>
    </location>
    <ligand>
        <name>N(1)-(5-phospho-beta-D-ribosyl)glycinamide</name>
        <dbReference type="ChEBI" id="CHEBI:143788"/>
    </ligand>
</feature>
<organism evidence="6">
    <name type="scientific">Tepidanaerobacter syntrophicus</name>
    <dbReference type="NCBI Taxonomy" id="224999"/>
    <lineage>
        <taxon>Bacteria</taxon>
        <taxon>Bacillati</taxon>
        <taxon>Bacillota</taxon>
        <taxon>Clostridia</taxon>
        <taxon>Thermosediminibacterales</taxon>
        <taxon>Tepidanaerobacteraceae</taxon>
        <taxon>Tepidanaerobacter</taxon>
    </lineage>
</organism>
<dbReference type="AlphaFoldDB" id="A0A0U9HBM0"/>
<feature type="domain" description="Formyl transferase N-terminal" evidence="5">
    <location>
        <begin position="5"/>
        <end position="189"/>
    </location>
</feature>
<dbReference type="SUPFAM" id="SSF53328">
    <property type="entry name" value="Formyltransferase"/>
    <property type="match status" value="1"/>
</dbReference>
<evidence type="ECO:0000256" key="3">
    <source>
        <dbReference type="ARBA" id="ARBA00022755"/>
    </source>
</evidence>
<keyword evidence="3 4" id="KW-0658">Purine biosynthesis</keyword>
<dbReference type="FunFam" id="3.40.50.170:FF:000007">
    <property type="entry name" value="Phosphoribosylglycinamide formyltransferase"/>
    <property type="match status" value="1"/>
</dbReference>
<evidence type="ECO:0000259" key="5">
    <source>
        <dbReference type="Pfam" id="PF00551"/>
    </source>
</evidence>
<dbReference type="GO" id="GO:0004644">
    <property type="term" value="F:phosphoribosylglycinamide formyltransferase activity"/>
    <property type="evidence" value="ECO:0007669"/>
    <property type="project" value="UniProtKB-UniRule"/>
</dbReference>
<dbReference type="STRING" id="224999.GCA_001485475_00160"/>
<gene>
    <name evidence="4" type="primary">purN</name>
    <name evidence="6" type="ORF">TSYNT_54</name>
</gene>
<dbReference type="InterPro" id="IPR004607">
    <property type="entry name" value="GART"/>
</dbReference>
<comment type="caution">
    <text evidence="4">Lacks conserved residue(s) required for the propagation of feature annotation.</text>
</comment>
<dbReference type="RefSeq" id="WP_059031292.1">
    <property type="nucleotide sequence ID" value="NZ_DF976999.1"/>
</dbReference>
<dbReference type="EMBL" id="DF976999">
    <property type="protein sequence ID" value="GAQ24181.1"/>
    <property type="molecule type" value="Genomic_DNA"/>
</dbReference>
<dbReference type="GO" id="GO:0005829">
    <property type="term" value="C:cytosol"/>
    <property type="evidence" value="ECO:0007669"/>
    <property type="project" value="TreeGrafter"/>
</dbReference>
<dbReference type="InterPro" id="IPR036477">
    <property type="entry name" value="Formyl_transf_N_sf"/>
</dbReference>
<reference evidence="6" key="1">
    <citation type="journal article" date="2016" name="Genome Announc.">
        <title>Draft Genome Sequence of the Syntrophic Lactate-Degrading Bacterium Tepidanaerobacter syntrophicus JLT.</title>
        <authorList>
            <person name="Matsuura N."/>
            <person name="Ohashi A."/>
            <person name="Tourlousse D.M."/>
            <person name="Sekiguchi Y."/>
        </authorList>
    </citation>
    <scope>NUCLEOTIDE SEQUENCE [LARGE SCALE GENOMIC DNA]</scope>
    <source>
        <strain evidence="6">JL</strain>
    </source>
</reference>
<comment type="similarity">
    <text evidence="4">Belongs to the GART family.</text>
</comment>
<dbReference type="PANTHER" id="PTHR43369:SF2">
    <property type="entry name" value="PHOSPHORIBOSYLGLYCINAMIDE FORMYLTRANSFERASE"/>
    <property type="match status" value="1"/>
</dbReference>